<evidence type="ECO:0000313" key="2">
    <source>
        <dbReference type="EMBL" id="CAF4046707.1"/>
    </source>
</evidence>
<organism evidence="1 3">
    <name type="scientific">Didymodactylos carnosus</name>
    <dbReference type="NCBI Taxonomy" id="1234261"/>
    <lineage>
        <taxon>Eukaryota</taxon>
        <taxon>Metazoa</taxon>
        <taxon>Spiralia</taxon>
        <taxon>Gnathifera</taxon>
        <taxon>Rotifera</taxon>
        <taxon>Eurotatoria</taxon>
        <taxon>Bdelloidea</taxon>
        <taxon>Philodinida</taxon>
        <taxon>Philodinidae</taxon>
        <taxon>Didymodactylos</taxon>
    </lineage>
</organism>
<dbReference type="EMBL" id="CAJNOK010016139">
    <property type="protein sequence ID" value="CAF1239290.1"/>
    <property type="molecule type" value="Genomic_DNA"/>
</dbReference>
<dbReference type="AlphaFoldDB" id="A0A8S2EU29"/>
<dbReference type="EMBL" id="CAJOBA010037683">
    <property type="protein sequence ID" value="CAF4046707.1"/>
    <property type="molecule type" value="Genomic_DNA"/>
</dbReference>
<gene>
    <name evidence="1" type="ORF">OVA965_LOCUS25747</name>
    <name evidence="2" type="ORF">TMI583_LOCUS26476</name>
</gene>
<feature type="non-terminal residue" evidence="1">
    <location>
        <position position="1"/>
    </location>
</feature>
<proteinExistence type="predicted"/>
<name>A0A8S2EU29_9BILA</name>
<accession>A0A8S2EU29</accession>
<sequence length="136" mass="15523">MRSISLSPNIGKWFECIVHERIAKWCERKGIYIDEQSGFTPGAPQGSVLAATLFRLHLHFLPQCFFQAISHLFADDLAIVLTGSLEKRFSHNIEDLEKRAQIVLKALEKLSGDNILPILQNELLKSQEEKLELKHD</sequence>
<evidence type="ECO:0008006" key="4">
    <source>
        <dbReference type="Google" id="ProtNLM"/>
    </source>
</evidence>
<evidence type="ECO:0000313" key="3">
    <source>
        <dbReference type="Proteomes" id="UP000677228"/>
    </source>
</evidence>
<dbReference type="Proteomes" id="UP000682733">
    <property type="component" value="Unassembled WGS sequence"/>
</dbReference>
<dbReference type="Proteomes" id="UP000677228">
    <property type="component" value="Unassembled WGS sequence"/>
</dbReference>
<evidence type="ECO:0000313" key="1">
    <source>
        <dbReference type="EMBL" id="CAF1239290.1"/>
    </source>
</evidence>
<protein>
    <recommendedName>
        <fullName evidence="4">Reverse transcriptase domain-containing protein</fullName>
    </recommendedName>
</protein>
<comment type="caution">
    <text evidence="1">The sequence shown here is derived from an EMBL/GenBank/DDBJ whole genome shotgun (WGS) entry which is preliminary data.</text>
</comment>
<reference evidence="1" key="1">
    <citation type="submission" date="2021-02" db="EMBL/GenBank/DDBJ databases">
        <authorList>
            <person name="Nowell W R."/>
        </authorList>
    </citation>
    <scope>NUCLEOTIDE SEQUENCE</scope>
</reference>